<feature type="region of interest" description="Disordered" evidence="1">
    <location>
        <begin position="1"/>
        <end position="53"/>
    </location>
</feature>
<evidence type="ECO:0000313" key="3">
    <source>
        <dbReference type="Proteomes" id="UP000186559"/>
    </source>
</evidence>
<dbReference type="AlphaFoldDB" id="A0A1U7D237"/>
<evidence type="ECO:0000256" key="1">
    <source>
        <dbReference type="SAM" id="MobiDB-lite"/>
    </source>
</evidence>
<name>A0A1U7D237_9RHOB</name>
<dbReference type="STRING" id="1229727.Ga0080559_TMP1334"/>
<feature type="compositionally biased region" description="Basic and acidic residues" evidence="1">
    <location>
        <begin position="27"/>
        <end position="38"/>
    </location>
</feature>
<keyword evidence="3" id="KW-1185">Reference proteome</keyword>
<accession>A0A1U7D237</accession>
<reference evidence="2 3" key="1">
    <citation type="submission" date="2016-03" db="EMBL/GenBank/DDBJ databases">
        <title>Deep-sea bacteria in the southern Pacific.</title>
        <authorList>
            <person name="Tang K."/>
        </authorList>
    </citation>
    <scope>NUCLEOTIDE SEQUENCE [LARGE SCALE GENOMIC DNA]</scope>
    <source>
        <strain evidence="2 3">JLT2016</strain>
    </source>
</reference>
<gene>
    <name evidence="2" type="ORF">Ga0080559_TMP1334</name>
</gene>
<proteinExistence type="predicted"/>
<dbReference type="EMBL" id="CP014796">
    <property type="protein sequence ID" value="APX22130.1"/>
    <property type="molecule type" value="Genomic_DNA"/>
</dbReference>
<sequence>MPARRLPAGMRVSRRREGALRGSEPCRAPRVERRDRAHPVRHLPASSQESRTP</sequence>
<protein>
    <submittedName>
        <fullName evidence="2">Uncharacterized protein</fullName>
    </submittedName>
</protein>
<dbReference type="Proteomes" id="UP000186559">
    <property type="component" value="Chromosome"/>
</dbReference>
<evidence type="ECO:0000313" key="2">
    <source>
        <dbReference type="EMBL" id="APX22130.1"/>
    </source>
</evidence>
<dbReference type="KEGG" id="tpro:Ga0080559_TMP1334"/>
<organism evidence="2 3">
    <name type="scientific">Salipiger profundus</name>
    <dbReference type="NCBI Taxonomy" id="1229727"/>
    <lineage>
        <taxon>Bacteria</taxon>
        <taxon>Pseudomonadati</taxon>
        <taxon>Pseudomonadota</taxon>
        <taxon>Alphaproteobacteria</taxon>
        <taxon>Rhodobacterales</taxon>
        <taxon>Roseobacteraceae</taxon>
        <taxon>Salipiger</taxon>
    </lineage>
</organism>